<reference evidence="2" key="1">
    <citation type="submission" date="2025-08" db="UniProtKB">
        <authorList>
            <consortium name="RefSeq"/>
        </authorList>
    </citation>
    <scope>IDENTIFICATION</scope>
</reference>
<organism evidence="1 2">
    <name type="scientific">Aplysia californica</name>
    <name type="common">California sea hare</name>
    <dbReference type="NCBI Taxonomy" id="6500"/>
    <lineage>
        <taxon>Eukaryota</taxon>
        <taxon>Metazoa</taxon>
        <taxon>Spiralia</taxon>
        <taxon>Lophotrochozoa</taxon>
        <taxon>Mollusca</taxon>
        <taxon>Gastropoda</taxon>
        <taxon>Heterobranchia</taxon>
        <taxon>Euthyneura</taxon>
        <taxon>Tectipleura</taxon>
        <taxon>Aplysiida</taxon>
        <taxon>Aplysioidea</taxon>
        <taxon>Aplysiidae</taxon>
        <taxon>Aplysia</taxon>
    </lineage>
</organism>
<dbReference type="RefSeq" id="XP_012941907.1">
    <property type="nucleotide sequence ID" value="XM_013086453.1"/>
</dbReference>
<name>A0ABM1A6Q9_APLCA</name>
<keyword evidence="1" id="KW-1185">Reference proteome</keyword>
<evidence type="ECO:0000313" key="1">
    <source>
        <dbReference type="Proteomes" id="UP000694888"/>
    </source>
</evidence>
<dbReference type="InterPro" id="IPR036875">
    <property type="entry name" value="Znf_CCHC_sf"/>
</dbReference>
<gene>
    <name evidence="2" type="primary">LOC106012710</name>
</gene>
<evidence type="ECO:0000313" key="2">
    <source>
        <dbReference type="RefSeq" id="XP_012941907.1"/>
    </source>
</evidence>
<protein>
    <submittedName>
        <fullName evidence="2">Uncharacterized protein LOC106012710</fullName>
    </submittedName>
</protein>
<proteinExistence type="predicted"/>
<dbReference type="GeneID" id="106012710"/>
<dbReference type="SUPFAM" id="SSF57756">
    <property type="entry name" value="Retrovirus zinc finger-like domains"/>
    <property type="match status" value="1"/>
</dbReference>
<accession>A0ABM1A6Q9</accession>
<dbReference type="Proteomes" id="UP000694888">
    <property type="component" value="Unplaced"/>
</dbReference>
<sequence length="203" mass="22487">MSELLPSSPLQKDWLELPRQLYVAISSAEDVQKKTSDLDLFKTGDAQRKVLGHIPTNVQKLSGGALLVNGATESEVTRLLNTMTFGGVPCTSARYQKLNCSKGVVCSHELKDCCRIEEIVANCEGVTHARGITLRRGKITLEINTIILTFDSCRSPATVRPSYLVFGVRPYVPNPLRCFKCQKFGHSQSRCRNAASLWQDRSS</sequence>